<protein>
    <submittedName>
        <fullName evidence="3">Peptide ABC transporter substrate-binding protein</fullName>
    </submittedName>
</protein>
<gene>
    <name evidence="3" type="ORF">PG915_07360</name>
</gene>
<dbReference type="SUPFAM" id="SSF53850">
    <property type="entry name" value="Periplasmic binding protein-like II"/>
    <property type="match status" value="1"/>
</dbReference>
<dbReference type="AlphaFoldDB" id="A0AAU8BL20"/>
<name>A0AAU8BL20_9VIBR</name>
<organism evidence="3">
    <name type="scientific">Vibrio chaetopteri</name>
    <dbReference type="NCBI Taxonomy" id="3016528"/>
    <lineage>
        <taxon>Bacteria</taxon>
        <taxon>Pseudomonadati</taxon>
        <taxon>Pseudomonadota</taxon>
        <taxon>Gammaproteobacteria</taxon>
        <taxon>Vibrionales</taxon>
        <taxon>Vibrionaceae</taxon>
        <taxon>Vibrio</taxon>
    </lineage>
</organism>
<dbReference type="PANTHER" id="PTHR30290">
    <property type="entry name" value="PERIPLASMIC BINDING COMPONENT OF ABC TRANSPORTER"/>
    <property type="match status" value="1"/>
</dbReference>
<dbReference type="EMBL" id="CP115920">
    <property type="protein sequence ID" value="XCD17332.1"/>
    <property type="molecule type" value="Genomic_DNA"/>
</dbReference>
<dbReference type="InterPro" id="IPR000914">
    <property type="entry name" value="SBP_5_dom"/>
</dbReference>
<dbReference type="GO" id="GO:0030288">
    <property type="term" value="C:outer membrane-bounded periplasmic space"/>
    <property type="evidence" value="ECO:0007669"/>
    <property type="project" value="UniProtKB-ARBA"/>
</dbReference>
<sequence length="558" mass="63461">MPFKKTAFALACASALLSTSAFAANDKLTIGITQYPATLHPDIDSMVAKAYTKGFVNRETIGYDQNWELVCFYCEEVPSFENGLAQIVDRPHAKEGESKQGVKMRVTLKSDLYWGDGTPITTKDMVFWHKVVTSPDVQGNPELTTMQQIEQLEVVDEHTVNVYVDRVSFKYNADYIPNILPAHIDQAVFESNSKNYHLNTKFVTEPTLAGLYSGPYIIEQLKQGQFVKMTRNKHWKGKQPHFDTVTLKTVSDTQALQANLLSGDVDYIPGELGLTLDQALQFEKKFGDRFNVDIRPASLYEHLDVQLNNPHLSEVKVRQALLFGLDRKLITDKLFDGKQQVANSDTSPLDSIYTSETPTYDYNPEKANQLLKEAGYELVNGVQMKDGEPLEIEFMTTAGNKTRELVQQFAQGQWKKIGIKANINNQTARVYFGTTLTERKHKGLAMFAWSSSPENPPLTILHSDYIPTKDNQWAGQNYAGYSNPEMDRILEAIDGELNKEKRTELWKQFQNLYATELPALPLYYRSDSYILPKWLVNVEPTGHQHYSSYWSENWSRAN</sequence>
<dbReference type="InterPro" id="IPR030678">
    <property type="entry name" value="Peptide/Ni-bd"/>
</dbReference>
<dbReference type="Gene3D" id="3.40.190.10">
    <property type="entry name" value="Periplasmic binding protein-like II"/>
    <property type="match status" value="1"/>
</dbReference>
<proteinExistence type="predicted"/>
<feature type="domain" description="Solute-binding protein family 5" evidence="2">
    <location>
        <begin position="97"/>
        <end position="457"/>
    </location>
</feature>
<feature type="signal peptide" evidence="1">
    <location>
        <begin position="1"/>
        <end position="23"/>
    </location>
</feature>
<dbReference type="KEGG" id="vck:PG915_07360"/>
<dbReference type="CDD" id="cd08513">
    <property type="entry name" value="PBP2_thermophilic_Hb8_like"/>
    <property type="match status" value="1"/>
</dbReference>
<dbReference type="Pfam" id="PF00496">
    <property type="entry name" value="SBP_bac_5"/>
    <property type="match status" value="1"/>
</dbReference>
<feature type="chain" id="PRO_5043941627" evidence="1">
    <location>
        <begin position="24"/>
        <end position="558"/>
    </location>
</feature>
<evidence type="ECO:0000256" key="1">
    <source>
        <dbReference type="SAM" id="SignalP"/>
    </source>
</evidence>
<dbReference type="GO" id="GO:1904680">
    <property type="term" value="F:peptide transmembrane transporter activity"/>
    <property type="evidence" value="ECO:0007669"/>
    <property type="project" value="TreeGrafter"/>
</dbReference>
<keyword evidence="1" id="KW-0732">Signal</keyword>
<accession>A0AAU8BL20</accession>
<dbReference type="Gene3D" id="3.90.76.10">
    <property type="entry name" value="Dipeptide-binding Protein, Domain 1"/>
    <property type="match status" value="1"/>
</dbReference>
<dbReference type="InterPro" id="IPR039424">
    <property type="entry name" value="SBP_5"/>
</dbReference>
<dbReference type="GO" id="GO:0015833">
    <property type="term" value="P:peptide transport"/>
    <property type="evidence" value="ECO:0007669"/>
    <property type="project" value="TreeGrafter"/>
</dbReference>
<dbReference type="Gene3D" id="3.10.105.10">
    <property type="entry name" value="Dipeptide-binding Protein, Domain 3"/>
    <property type="match status" value="1"/>
</dbReference>
<evidence type="ECO:0000259" key="2">
    <source>
        <dbReference type="Pfam" id="PF00496"/>
    </source>
</evidence>
<dbReference type="GO" id="GO:0043190">
    <property type="term" value="C:ATP-binding cassette (ABC) transporter complex"/>
    <property type="evidence" value="ECO:0007669"/>
    <property type="project" value="InterPro"/>
</dbReference>
<dbReference type="PIRSF" id="PIRSF002741">
    <property type="entry name" value="MppA"/>
    <property type="match status" value="1"/>
</dbReference>
<reference evidence="3" key="1">
    <citation type="submission" date="2023-01" db="EMBL/GenBank/DDBJ databases">
        <title>Vibrio sp. CB1-14 genome sequencing.</title>
        <authorList>
            <person name="Otstavnykh N."/>
            <person name="Isaeva M."/>
            <person name="Meleshko D."/>
        </authorList>
    </citation>
    <scope>NUCLEOTIDE SEQUENCE</scope>
    <source>
        <strain evidence="3">CB1-14</strain>
    </source>
</reference>
<dbReference type="RefSeq" id="WP_353498527.1">
    <property type="nucleotide sequence ID" value="NZ_CP115920.1"/>
</dbReference>
<evidence type="ECO:0000313" key="3">
    <source>
        <dbReference type="EMBL" id="XCD17332.1"/>
    </source>
</evidence>